<evidence type="ECO:0000313" key="3">
    <source>
        <dbReference type="Proteomes" id="UP001162483"/>
    </source>
</evidence>
<gene>
    <name evidence="2" type="ORF">SPARVUS_LOCUS3118708</name>
</gene>
<dbReference type="EMBL" id="CATNWA010004616">
    <property type="protein sequence ID" value="CAI9548207.1"/>
    <property type="molecule type" value="Genomic_DNA"/>
</dbReference>
<proteinExistence type="predicted"/>
<feature type="chain" id="PRO_5047042352" evidence="1">
    <location>
        <begin position="20"/>
        <end position="74"/>
    </location>
</feature>
<evidence type="ECO:0000256" key="1">
    <source>
        <dbReference type="SAM" id="SignalP"/>
    </source>
</evidence>
<evidence type="ECO:0000313" key="2">
    <source>
        <dbReference type="EMBL" id="CAI9548207.1"/>
    </source>
</evidence>
<reference evidence="2" key="1">
    <citation type="submission" date="2023-05" db="EMBL/GenBank/DDBJ databases">
        <authorList>
            <person name="Stuckert A."/>
        </authorList>
    </citation>
    <scope>NUCLEOTIDE SEQUENCE</scope>
</reference>
<feature type="non-terminal residue" evidence="2">
    <location>
        <position position="1"/>
    </location>
</feature>
<name>A0ABN9BLH2_9NEOB</name>
<keyword evidence="1" id="KW-0732">Signal</keyword>
<accession>A0ABN9BLH2</accession>
<protein>
    <submittedName>
        <fullName evidence="2">Uncharacterized protein</fullName>
    </submittedName>
</protein>
<feature type="signal peptide" evidence="1">
    <location>
        <begin position="1"/>
        <end position="19"/>
    </location>
</feature>
<comment type="caution">
    <text evidence="2">The sequence shown here is derived from an EMBL/GenBank/DDBJ whole genome shotgun (WGS) entry which is preliminary data.</text>
</comment>
<dbReference type="Proteomes" id="UP001162483">
    <property type="component" value="Unassembled WGS sequence"/>
</dbReference>
<organism evidence="2 3">
    <name type="scientific">Staurois parvus</name>
    <dbReference type="NCBI Taxonomy" id="386267"/>
    <lineage>
        <taxon>Eukaryota</taxon>
        <taxon>Metazoa</taxon>
        <taxon>Chordata</taxon>
        <taxon>Craniata</taxon>
        <taxon>Vertebrata</taxon>
        <taxon>Euteleostomi</taxon>
        <taxon>Amphibia</taxon>
        <taxon>Batrachia</taxon>
        <taxon>Anura</taxon>
        <taxon>Neobatrachia</taxon>
        <taxon>Ranoidea</taxon>
        <taxon>Ranidae</taxon>
        <taxon>Staurois</taxon>
    </lineage>
</organism>
<sequence>RHSVWTVLIVPVLITCTLPRKKKKNRSSSTYQTENVQSTPKALLYKEMKWGKWKKGRIREDKIKHFTQCRELTP</sequence>
<keyword evidence="3" id="KW-1185">Reference proteome</keyword>